<feature type="compositionally biased region" description="Polar residues" evidence="1">
    <location>
        <begin position="51"/>
        <end position="76"/>
    </location>
</feature>
<dbReference type="Proteomes" id="UP000275078">
    <property type="component" value="Unassembled WGS sequence"/>
</dbReference>
<dbReference type="AlphaFoldDB" id="A0A3N4ILX4"/>
<proteinExistence type="predicted"/>
<gene>
    <name evidence="2" type="ORF">BJ508DRAFT_321013</name>
</gene>
<keyword evidence="3" id="KW-1185">Reference proteome</keyword>
<organism evidence="2 3">
    <name type="scientific">Ascobolus immersus RN42</name>
    <dbReference type="NCBI Taxonomy" id="1160509"/>
    <lineage>
        <taxon>Eukaryota</taxon>
        <taxon>Fungi</taxon>
        <taxon>Dikarya</taxon>
        <taxon>Ascomycota</taxon>
        <taxon>Pezizomycotina</taxon>
        <taxon>Pezizomycetes</taxon>
        <taxon>Pezizales</taxon>
        <taxon>Ascobolaceae</taxon>
        <taxon>Ascobolus</taxon>
    </lineage>
</organism>
<dbReference type="EMBL" id="ML119647">
    <property type="protein sequence ID" value="RPA87122.1"/>
    <property type="molecule type" value="Genomic_DNA"/>
</dbReference>
<feature type="compositionally biased region" description="Pro residues" evidence="1">
    <location>
        <begin position="12"/>
        <end position="32"/>
    </location>
</feature>
<protein>
    <submittedName>
        <fullName evidence="2">Uncharacterized protein</fullName>
    </submittedName>
</protein>
<name>A0A3N4ILX4_ASCIM</name>
<feature type="compositionally biased region" description="Polar residues" evidence="1">
    <location>
        <begin position="122"/>
        <end position="136"/>
    </location>
</feature>
<sequence>MSPSIFAYRGPVPKPAIPKPAIPTPRPAPSPDSRPLALCSKQRNKLKLACKQQSASEGSRRGNNYRQRGSSGSQAHPSPHISRPARYDLAPRTQPAVTTAGRVNPSTQDGREDGRGWDFGSCTETLPTRATKASASRQRKDRVSLALQTEVVVALPTTEMLADILGLRVDLAVPVEQGVIAPCDNCVVLLLEEKSDGNRIIGATNTNLKLYLEPKQTITSQMRILRAAVDVHTALVMNAVRIRKVLKFLCTSSFGITVKMTLQLKDVYWGILDPFFQRGQLYRTKDRVENKKAGKRPSDVVDPIWVELGGIRMPMMTPGDAIGFIIGAVCDPSGGGEL</sequence>
<evidence type="ECO:0000313" key="3">
    <source>
        <dbReference type="Proteomes" id="UP000275078"/>
    </source>
</evidence>
<evidence type="ECO:0000256" key="1">
    <source>
        <dbReference type="SAM" id="MobiDB-lite"/>
    </source>
</evidence>
<reference evidence="2 3" key="1">
    <citation type="journal article" date="2018" name="Nat. Ecol. Evol.">
        <title>Pezizomycetes genomes reveal the molecular basis of ectomycorrhizal truffle lifestyle.</title>
        <authorList>
            <person name="Murat C."/>
            <person name="Payen T."/>
            <person name="Noel B."/>
            <person name="Kuo A."/>
            <person name="Morin E."/>
            <person name="Chen J."/>
            <person name="Kohler A."/>
            <person name="Krizsan K."/>
            <person name="Balestrini R."/>
            <person name="Da Silva C."/>
            <person name="Montanini B."/>
            <person name="Hainaut M."/>
            <person name="Levati E."/>
            <person name="Barry K.W."/>
            <person name="Belfiori B."/>
            <person name="Cichocki N."/>
            <person name="Clum A."/>
            <person name="Dockter R.B."/>
            <person name="Fauchery L."/>
            <person name="Guy J."/>
            <person name="Iotti M."/>
            <person name="Le Tacon F."/>
            <person name="Lindquist E.A."/>
            <person name="Lipzen A."/>
            <person name="Malagnac F."/>
            <person name="Mello A."/>
            <person name="Molinier V."/>
            <person name="Miyauchi S."/>
            <person name="Poulain J."/>
            <person name="Riccioni C."/>
            <person name="Rubini A."/>
            <person name="Sitrit Y."/>
            <person name="Splivallo R."/>
            <person name="Traeger S."/>
            <person name="Wang M."/>
            <person name="Zifcakova L."/>
            <person name="Wipf D."/>
            <person name="Zambonelli A."/>
            <person name="Paolocci F."/>
            <person name="Nowrousian M."/>
            <person name="Ottonello S."/>
            <person name="Baldrian P."/>
            <person name="Spatafora J.W."/>
            <person name="Henrissat B."/>
            <person name="Nagy L.G."/>
            <person name="Aury J.M."/>
            <person name="Wincker P."/>
            <person name="Grigoriev I.V."/>
            <person name="Bonfante P."/>
            <person name="Martin F.M."/>
        </authorList>
    </citation>
    <scope>NUCLEOTIDE SEQUENCE [LARGE SCALE GENOMIC DNA]</scope>
    <source>
        <strain evidence="2 3">RN42</strain>
    </source>
</reference>
<evidence type="ECO:0000313" key="2">
    <source>
        <dbReference type="EMBL" id="RPA87122.1"/>
    </source>
</evidence>
<accession>A0A3N4ILX4</accession>
<feature type="region of interest" description="Disordered" evidence="1">
    <location>
        <begin position="1"/>
        <end position="140"/>
    </location>
</feature>